<feature type="compositionally biased region" description="Basic and acidic residues" evidence="1">
    <location>
        <begin position="413"/>
        <end position="422"/>
    </location>
</feature>
<feature type="domain" description="Gamma-secretase-activating protein C-terminal" evidence="2">
    <location>
        <begin position="654"/>
        <end position="730"/>
    </location>
</feature>
<dbReference type="GO" id="GO:0005802">
    <property type="term" value="C:trans-Golgi network"/>
    <property type="evidence" value="ECO:0007669"/>
    <property type="project" value="TreeGrafter"/>
</dbReference>
<feature type="compositionally biased region" description="Low complexity" evidence="1">
    <location>
        <begin position="160"/>
        <end position="171"/>
    </location>
</feature>
<dbReference type="Proteomes" id="UP001146793">
    <property type="component" value="Unassembled WGS sequence"/>
</dbReference>
<dbReference type="GO" id="GO:1902004">
    <property type="term" value="P:positive regulation of amyloid-beta formation"/>
    <property type="evidence" value="ECO:0007669"/>
    <property type="project" value="TreeGrafter"/>
</dbReference>
<dbReference type="Pfam" id="PF14959">
    <property type="entry name" value="GSAP-16"/>
    <property type="match status" value="1"/>
</dbReference>
<feature type="region of interest" description="Disordered" evidence="1">
    <location>
        <begin position="99"/>
        <end position="138"/>
    </location>
</feature>
<dbReference type="PANTHER" id="PTHR13630:SF1">
    <property type="entry name" value="GAMMA-SECRETASE-ACTIVATING PROTEIN"/>
    <property type="match status" value="1"/>
</dbReference>
<evidence type="ECO:0000313" key="4">
    <source>
        <dbReference type="Proteomes" id="UP001146793"/>
    </source>
</evidence>
<proteinExistence type="predicted"/>
<sequence>MNNNKINKNTWLKKRNNLQRSNSVMTQNKFSTPKLKKKIDVKKINLNSEPISIYYNNNSEKRRFNSLTKEQISSPPLSSVSVLSSSSLSLKASYSSSLLPSITNTNNKKQIDFNPPSEGSDSNDNDNDNYLEVDNDDVDNSFNPNFAFGSFSGSVVNSVSNSYSHSGSDSNSLHDSDSKSISISNNSRSESSKIEKNNNSNNTNNNKKKNNKNNKNKNKNKNNDNNDENNNPNNNNNNNNNKNNNNDNDDDNNNDNENNDNDDENNNLNLNQTNYPTNFIKNTNKNSKNRNKSTLSLTHSKSQKNRHFLHNNNCGGEIELCGLFNVYNIINILNHRYTDHLTKINQQKSLENLNYHIKIYLRNQKYEIENIFQFLKNFLLYSNNHFFNSDGIYDDNDNGNKKFNDNKNGNGEAKNKKVKSSENDNEDNELSTKLSKKAKLELDIGNIGHVDIINKRDGGSISDNSGYGGVTDNKETDKKVKKLNPNKNEKDSKVNFLSDLESNSKDDNIDPLNTDLNTDFETKLNQIEIINPKINSNSSRLRVKNNSKNGGNHELKRKFVQQIQENGFYLFPLSKKWEDQSIPSLQILQKPNFISSDINEINTKSDNNDHRDMRIRIKDLYSELHHLENIKKNSASGKSKDGGKGKGNTGGNVKKDQEKILFSIFQKFENFYSALEELNLPFPDGFHYFFIRLGYQVLPRHIFLQYVDSKIFRVDRKFLNQISNQLNNKDLMKKNNKKSKNGKEKPMNSPSTIKFINHLTLMINSKNETEKVLEKNLNYTKFLFEYYSSMVSQVFQVKQKPITVPINEFHNFYYYPLSFCYDQLEFDSHRLDKEMIQYLKSNLIIYVPIIDFNKID</sequence>
<evidence type="ECO:0000259" key="2">
    <source>
        <dbReference type="Pfam" id="PF14959"/>
    </source>
</evidence>
<feature type="region of interest" description="Disordered" evidence="1">
    <location>
        <begin position="632"/>
        <end position="652"/>
    </location>
</feature>
<evidence type="ECO:0000256" key="1">
    <source>
        <dbReference type="SAM" id="MobiDB-lite"/>
    </source>
</evidence>
<feature type="region of interest" description="Disordered" evidence="1">
    <location>
        <begin position="160"/>
        <end position="293"/>
    </location>
</feature>
<feature type="compositionally biased region" description="Low complexity" evidence="1">
    <location>
        <begin position="228"/>
        <end position="246"/>
    </location>
</feature>
<feature type="compositionally biased region" description="Acidic residues" evidence="1">
    <location>
        <begin position="247"/>
        <end position="265"/>
    </location>
</feature>
<organism evidence="3 4">
    <name type="scientific">Anaeramoeba flamelloides</name>
    <dbReference type="NCBI Taxonomy" id="1746091"/>
    <lineage>
        <taxon>Eukaryota</taxon>
        <taxon>Metamonada</taxon>
        <taxon>Anaeramoebidae</taxon>
        <taxon>Anaeramoeba</taxon>
    </lineage>
</organism>
<dbReference type="AlphaFoldDB" id="A0AAV7Z5E9"/>
<dbReference type="InterPro" id="IPR026172">
    <property type="entry name" value="GSAP_fam"/>
</dbReference>
<dbReference type="EMBL" id="JANTQA010000042">
    <property type="protein sequence ID" value="KAJ3434874.1"/>
    <property type="molecule type" value="Genomic_DNA"/>
</dbReference>
<reference evidence="3" key="1">
    <citation type="submission" date="2022-08" db="EMBL/GenBank/DDBJ databases">
        <title>Novel sulphate-reducing endosymbionts in the free-living metamonad Anaeramoeba.</title>
        <authorList>
            <person name="Jerlstrom-Hultqvist J."/>
            <person name="Cepicka I."/>
            <person name="Gallot-Lavallee L."/>
            <person name="Salas-Leiva D."/>
            <person name="Curtis B.A."/>
            <person name="Zahonova K."/>
            <person name="Pipaliya S."/>
            <person name="Dacks J."/>
            <person name="Roger A.J."/>
        </authorList>
    </citation>
    <scope>NUCLEOTIDE SEQUENCE</scope>
    <source>
        <strain evidence="3">Busselton2</strain>
    </source>
</reference>
<feature type="region of interest" description="Disordered" evidence="1">
    <location>
        <begin position="729"/>
        <end position="748"/>
    </location>
</feature>
<dbReference type="PANTHER" id="PTHR13630">
    <property type="entry name" value="GAMMA-SECRETASE-ACTIVATING PROTEIN"/>
    <property type="match status" value="1"/>
</dbReference>
<accession>A0AAV7Z5E9</accession>
<feature type="compositionally biased region" description="Low complexity" evidence="1">
    <location>
        <begin position="179"/>
        <end position="189"/>
    </location>
</feature>
<dbReference type="InterPro" id="IPR028010">
    <property type="entry name" value="GSAP_C_dom"/>
</dbReference>
<feature type="compositionally biased region" description="Basic residues" evidence="1">
    <location>
        <begin position="206"/>
        <end position="220"/>
    </location>
</feature>
<name>A0AAV7Z5E9_9EUKA</name>
<evidence type="ECO:0000313" key="3">
    <source>
        <dbReference type="EMBL" id="KAJ3434874.1"/>
    </source>
</evidence>
<comment type="caution">
    <text evidence="3">The sequence shown here is derived from an EMBL/GenBank/DDBJ whole genome shotgun (WGS) entry which is preliminary data.</text>
</comment>
<feature type="compositionally biased region" description="Acidic residues" evidence="1">
    <location>
        <begin position="121"/>
        <end position="138"/>
    </location>
</feature>
<protein>
    <recommendedName>
        <fullName evidence="2">Gamma-secretase-activating protein C-terminal domain-containing protein</fullName>
    </recommendedName>
</protein>
<gene>
    <name evidence="3" type="ORF">M0812_01998</name>
</gene>
<feature type="region of interest" description="Disordered" evidence="1">
    <location>
        <begin position="398"/>
        <end position="432"/>
    </location>
</feature>